<evidence type="ECO:0000256" key="1">
    <source>
        <dbReference type="SAM" id="MobiDB-lite"/>
    </source>
</evidence>
<feature type="compositionally biased region" description="Basic and acidic residues" evidence="1">
    <location>
        <begin position="29"/>
        <end position="38"/>
    </location>
</feature>
<sequence length="49" mass="5546">MKFLDKETGLYLSTGNAESIASMKSNPQKYEEVNDKPQRKPKKAASKEE</sequence>
<reference evidence="2" key="1">
    <citation type="journal article" date="2021" name="Proc. Natl. Acad. Sci. U.S.A.">
        <title>A Catalog of Tens of Thousands of Viruses from Human Metagenomes Reveals Hidden Associations with Chronic Diseases.</title>
        <authorList>
            <person name="Tisza M.J."/>
            <person name="Buck C.B."/>
        </authorList>
    </citation>
    <scope>NUCLEOTIDE SEQUENCE</scope>
    <source>
        <strain evidence="2">CtCXW4</strain>
    </source>
</reference>
<feature type="region of interest" description="Disordered" evidence="1">
    <location>
        <begin position="22"/>
        <end position="49"/>
    </location>
</feature>
<protein>
    <submittedName>
        <fullName evidence="2">Uncharacterized protein</fullName>
    </submittedName>
</protein>
<evidence type="ECO:0000313" key="2">
    <source>
        <dbReference type="EMBL" id="DAF65227.1"/>
    </source>
</evidence>
<proteinExistence type="predicted"/>
<feature type="compositionally biased region" description="Basic residues" evidence="1">
    <location>
        <begin position="39"/>
        <end position="49"/>
    </location>
</feature>
<name>A0A8S5TQ43_9CAUD</name>
<accession>A0A8S5TQ43</accession>
<organism evidence="2">
    <name type="scientific">Myoviridae sp. ctCXW4</name>
    <dbReference type="NCBI Taxonomy" id="2827669"/>
    <lineage>
        <taxon>Viruses</taxon>
        <taxon>Duplodnaviria</taxon>
        <taxon>Heunggongvirae</taxon>
        <taxon>Uroviricota</taxon>
        <taxon>Caudoviricetes</taxon>
    </lineage>
</organism>
<dbReference type="EMBL" id="BK032876">
    <property type="protein sequence ID" value="DAF65227.1"/>
    <property type="molecule type" value="Genomic_DNA"/>
</dbReference>